<evidence type="ECO:0000313" key="1">
    <source>
        <dbReference type="Proteomes" id="UP000887565"/>
    </source>
</evidence>
<organism evidence="1 2">
    <name type="scientific">Romanomermis culicivorax</name>
    <name type="common">Nematode worm</name>
    <dbReference type="NCBI Taxonomy" id="13658"/>
    <lineage>
        <taxon>Eukaryota</taxon>
        <taxon>Metazoa</taxon>
        <taxon>Ecdysozoa</taxon>
        <taxon>Nematoda</taxon>
        <taxon>Enoplea</taxon>
        <taxon>Dorylaimia</taxon>
        <taxon>Mermithida</taxon>
        <taxon>Mermithoidea</taxon>
        <taxon>Mermithidae</taxon>
        <taxon>Romanomermis</taxon>
    </lineage>
</organism>
<reference evidence="2" key="1">
    <citation type="submission" date="2022-11" db="UniProtKB">
        <authorList>
            <consortium name="WormBaseParasite"/>
        </authorList>
    </citation>
    <scope>IDENTIFICATION</scope>
</reference>
<accession>A0A915KJM2</accession>
<evidence type="ECO:0000313" key="2">
    <source>
        <dbReference type="WBParaSite" id="nRc.2.0.1.t39020-RA"/>
    </source>
</evidence>
<keyword evidence="1" id="KW-1185">Reference proteome</keyword>
<dbReference type="WBParaSite" id="nRc.2.0.1.t39020-RA">
    <property type="protein sequence ID" value="nRc.2.0.1.t39020-RA"/>
    <property type="gene ID" value="nRc.2.0.1.g39020"/>
</dbReference>
<protein>
    <submittedName>
        <fullName evidence="2">Uncharacterized protein</fullName>
    </submittedName>
</protein>
<dbReference type="AlphaFoldDB" id="A0A915KJM2"/>
<name>A0A915KJM2_ROMCU</name>
<proteinExistence type="predicted"/>
<sequence>MKNLANSGKRIATTISLITTTGSKGHEQGNNSAKFVPLIRPRTAVQVSVGSNTMVYSKGQLQHSGLRPSSKPTIIFSKVNGRWLYISSSIFV</sequence>
<dbReference type="Proteomes" id="UP000887565">
    <property type="component" value="Unplaced"/>
</dbReference>